<dbReference type="RefSeq" id="YP_010068296.1">
    <property type="nucleotide sequence ID" value="NC_054911.1"/>
</dbReference>
<evidence type="ECO:0000313" key="2">
    <source>
        <dbReference type="Proteomes" id="UP000257705"/>
    </source>
</evidence>
<keyword evidence="2" id="KW-1185">Reference proteome</keyword>
<dbReference type="EMBL" id="MF001360">
    <property type="protein sequence ID" value="ASZ77186.1"/>
    <property type="molecule type" value="Genomic_DNA"/>
</dbReference>
<sequence>MKKYITYLTIYSGDKLPPFYIGSTSLDRHLAGYHGSVLSKKYKKIYNKELSDNPHLFDSCILAEFDTREEAIKCELYYQRLHDAVKNPLFFNMSYAAPKGSFGRDNKGQNHPLYGSHNCKGNIHSHDPLTGKSAFLPYIPEGYVKGRSNKFKASSHNKGKKWYNNGVKQMLCHEPPGPEWTKGKIKELVSKAAKLGWKRHHENTKLG</sequence>
<proteinExistence type="predicted"/>
<dbReference type="GeneID" id="65056885"/>
<reference evidence="1 2" key="1">
    <citation type="submission" date="2017-04" db="EMBL/GenBank/DDBJ databases">
        <title>Complete Genome Sequence of Lytic Bacteriophage ECO4 Infecting Escherichia coli Isolates.</title>
        <authorList>
            <person name="Kim D."/>
            <person name="Kim Y.J."/>
            <person name="Han B.K."/>
            <person name="Kim H."/>
        </authorList>
    </citation>
    <scope>NUCLEOTIDE SEQUENCE [LARGE SCALE GENOMIC DNA]</scope>
</reference>
<evidence type="ECO:0000313" key="1">
    <source>
        <dbReference type="EMBL" id="ASZ77186.1"/>
    </source>
</evidence>
<accession>A0A249Y0E7</accession>
<evidence type="ECO:0008006" key="3">
    <source>
        <dbReference type="Google" id="ProtNLM"/>
    </source>
</evidence>
<protein>
    <recommendedName>
        <fullName evidence="3">GIY-YIG domain-containing protein</fullName>
    </recommendedName>
</protein>
<name>A0A249Y0E7_9CAUD</name>
<dbReference type="KEGG" id="vg:65056885"/>
<organism evidence="1 2">
    <name type="scientific">Escherichia phage ECO4</name>
    <dbReference type="NCBI Taxonomy" id="2025816"/>
    <lineage>
        <taxon>Viruses</taxon>
        <taxon>Duplodnaviria</taxon>
        <taxon>Heunggongvirae</taxon>
        <taxon>Uroviricota</taxon>
        <taxon>Caudoviricetes</taxon>
        <taxon>Pantevenvirales</taxon>
        <taxon>Straboviridae</taxon>
        <taxon>Tevenvirinae</taxon>
        <taxon>Tequatrovirus</taxon>
        <taxon>Tequatrovirus ec04</taxon>
    </lineage>
</organism>
<dbReference type="Proteomes" id="UP000257705">
    <property type="component" value="Segment"/>
</dbReference>